<dbReference type="InterPro" id="IPR001034">
    <property type="entry name" value="DeoR_HTH"/>
</dbReference>
<organism evidence="4 5">
    <name type="scientific">Tengunoibacter tsumagoiensis</name>
    <dbReference type="NCBI Taxonomy" id="2014871"/>
    <lineage>
        <taxon>Bacteria</taxon>
        <taxon>Bacillati</taxon>
        <taxon>Chloroflexota</taxon>
        <taxon>Ktedonobacteria</taxon>
        <taxon>Ktedonobacterales</taxon>
        <taxon>Dictyobacteraceae</taxon>
        <taxon>Tengunoibacter</taxon>
    </lineage>
</organism>
<evidence type="ECO:0000256" key="1">
    <source>
        <dbReference type="ARBA" id="ARBA00023015"/>
    </source>
</evidence>
<evidence type="ECO:0000313" key="5">
    <source>
        <dbReference type="Proteomes" id="UP000287352"/>
    </source>
</evidence>
<gene>
    <name evidence="4" type="ORF">KTT_37240</name>
</gene>
<dbReference type="GO" id="GO:0003700">
    <property type="term" value="F:DNA-binding transcription factor activity"/>
    <property type="evidence" value="ECO:0007669"/>
    <property type="project" value="InterPro"/>
</dbReference>
<name>A0A402A4E0_9CHLR</name>
<dbReference type="PROSITE" id="PS52050">
    <property type="entry name" value="WYL"/>
    <property type="match status" value="1"/>
</dbReference>
<dbReference type="AlphaFoldDB" id="A0A402A4E0"/>
<keyword evidence="1" id="KW-0805">Transcription regulation</keyword>
<dbReference type="RefSeq" id="WP_126581358.1">
    <property type="nucleotide sequence ID" value="NZ_BIFR01000001.1"/>
</dbReference>
<dbReference type="SUPFAM" id="SSF46785">
    <property type="entry name" value="Winged helix' DNA-binding domain"/>
    <property type="match status" value="1"/>
</dbReference>
<accession>A0A402A4E0</accession>
<dbReference type="InterPro" id="IPR028349">
    <property type="entry name" value="PafC-like"/>
</dbReference>
<dbReference type="Gene3D" id="1.10.10.10">
    <property type="entry name" value="Winged helix-like DNA-binding domain superfamily/Winged helix DNA-binding domain"/>
    <property type="match status" value="1"/>
</dbReference>
<dbReference type="InterPro" id="IPR036388">
    <property type="entry name" value="WH-like_DNA-bd_sf"/>
</dbReference>
<dbReference type="PANTHER" id="PTHR34580:SF3">
    <property type="entry name" value="PROTEIN PAFB"/>
    <property type="match status" value="1"/>
</dbReference>
<evidence type="ECO:0000256" key="2">
    <source>
        <dbReference type="ARBA" id="ARBA00023163"/>
    </source>
</evidence>
<dbReference type="InterPro" id="IPR026881">
    <property type="entry name" value="WYL_dom"/>
</dbReference>
<evidence type="ECO:0000313" key="4">
    <source>
        <dbReference type="EMBL" id="GCE13865.1"/>
    </source>
</evidence>
<comment type="caution">
    <text evidence="4">The sequence shown here is derived from an EMBL/GenBank/DDBJ whole genome shotgun (WGS) entry which is preliminary data.</text>
</comment>
<dbReference type="Pfam" id="PF13280">
    <property type="entry name" value="WYL"/>
    <property type="match status" value="1"/>
</dbReference>
<sequence length="315" mass="35719">MHFPTTRVLTVLELLQARSRISGPELASRLEVDTRTVRRYITMLQDLGIPVEAERGRYGSYRLRPGFKLPPLMFTDDEALGVTIGLLVARKLGLLVAGPAVEGALAKIERVLPVAIRAQVQALQESLILDLPSDKTVPEQRVVRILVLAIQQRQRVLLRYQAYKATESERKLDAYGLVYRIGFWYLVGYCHLRQEMRTFRLDRILDVTALEEGFQRPAEFDCLAFVLHSISQTPNIWSVEVLLKLSLAEAQRIVPPALATLEEVHEGVLLRCAVEDLDWIALLLVNLRCDLKILRPVELYDAMRNLATRVSSLAE</sequence>
<dbReference type="InterPro" id="IPR013196">
    <property type="entry name" value="HTH_11"/>
</dbReference>
<dbReference type="InterPro" id="IPR036390">
    <property type="entry name" value="WH_DNA-bd_sf"/>
</dbReference>
<proteinExistence type="predicted"/>
<dbReference type="PANTHER" id="PTHR34580">
    <property type="match status" value="1"/>
</dbReference>
<reference evidence="5" key="1">
    <citation type="submission" date="2018-12" db="EMBL/GenBank/DDBJ databases">
        <title>Tengunoibacter tsumagoiensis gen. nov., sp. nov., Dictyobacter kobayashii sp. nov., D. alpinus sp. nov., and D. joshuensis sp. nov. and description of Dictyobacteraceae fam. nov. within the order Ktedonobacterales isolated from Tengu-no-mugimeshi.</title>
        <authorList>
            <person name="Wang C.M."/>
            <person name="Zheng Y."/>
            <person name="Sakai Y."/>
            <person name="Toyoda A."/>
            <person name="Minakuchi Y."/>
            <person name="Abe K."/>
            <person name="Yokota A."/>
            <person name="Yabe S."/>
        </authorList>
    </citation>
    <scope>NUCLEOTIDE SEQUENCE [LARGE SCALE GENOMIC DNA]</scope>
    <source>
        <strain evidence="5">Uno3</strain>
    </source>
</reference>
<keyword evidence="5" id="KW-1185">Reference proteome</keyword>
<dbReference type="EMBL" id="BIFR01000001">
    <property type="protein sequence ID" value="GCE13865.1"/>
    <property type="molecule type" value="Genomic_DNA"/>
</dbReference>
<dbReference type="InterPro" id="IPR051534">
    <property type="entry name" value="CBASS_pafABC_assoc_protein"/>
</dbReference>
<dbReference type="PIRSF" id="PIRSF016838">
    <property type="entry name" value="PafC"/>
    <property type="match status" value="1"/>
</dbReference>
<dbReference type="Proteomes" id="UP000287352">
    <property type="component" value="Unassembled WGS sequence"/>
</dbReference>
<keyword evidence="2" id="KW-0804">Transcription</keyword>
<evidence type="ECO:0000259" key="3">
    <source>
        <dbReference type="PROSITE" id="PS51000"/>
    </source>
</evidence>
<protein>
    <submittedName>
        <fullName evidence="4">Transcriptional regulator</fullName>
    </submittedName>
</protein>
<dbReference type="PROSITE" id="PS51000">
    <property type="entry name" value="HTH_DEOR_2"/>
    <property type="match status" value="1"/>
</dbReference>
<dbReference type="Pfam" id="PF08279">
    <property type="entry name" value="HTH_11"/>
    <property type="match status" value="1"/>
</dbReference>
<feature type="domain" description="HTH deoR-type" evidence="3">
    <location>
        <begin position="4"/>
        <end position="59"/>
    </location>
</feature>
<dbReference type="OrthoDB" id="9767131at2"/>